<comment type="caution">
    <text evidence="1">The sequence shown here is derived from an EMBL/GenBank/DDBJ whole genome shotgun (WGS) entry which is preliminary data.</text>
</comment>
<protein>
    <submittedName>
        <fullName evidence="1">Lasso RiPP family leader peptide-containing protein</fullName>
    </submittedName>
</protein>
<evidence type="ECO:0000313" key="2">
    <source>
        <dbReference type="Proteomes" id="UP001214441"/>
    </source>
</evidence>
<organism evidence="1 2">
    <name type="scientific">Streptomyces iconiensis</name>
    <dbReference type="NCBI Taxonomy" id="1384038"/>
    <lineage>
        <taxon>Bacteria</taxon>
        <taxon>Bacillati</taxon>
        <taxon>Actinomycetota</taxon>
        <taxon>Actinomycetes</taxon>
        <taxon>Kitasatosporales</taxon>
        <taxon>Streptomycetaceae</taxon>
        <taxon>Streptomyces</taxon>
    </lineage>
</organism>
<dbReference type="EMBL" id="JANCPR020000001">
    <property type="protein sequence ID" value="MDJ1130566.1"/>
    <property type="molecule type" value="Genomic_DNA"/>
</dbReference>
<sequence length="46" mass="5049">MDNVTLNIEPDEVYEAPLMAEAGDFAELTQGGGIFYPEGSGSRRDW</sequence>
<dbReference type="RefSeq" id="WP_274039757.1">
    <property type="nucleotide sequence ID" value="NZ_JANCPR020000001.1"/>
</dbReference>
<reference evidence="1 2" key="1">
    <citation type="submission" date="2023-05" db="EMBL/GenBank/DDBJ databases">
        <title>Streptantibioticus silvisoli sp. nov., acidotolerant actinomycetes 1 from pine litter.</title>
        <authorList>
            <person name="Swiecimska M."/>
            <person name="Golinska P."/>
            <person name="Sangal V."/>
            <person name="Wachnowicz B."/>
            <person name="Goodfellow M."/>
        </authorList>
    </citation>
    <scope>NUCLEOTIDE SEQUENCE [LARGE SCALE GENOMIC DNA]</scope>
    <source>
        <strain evidence="1 2">DSM 42109</strain>
    </source>
</reference>
<keyword evidence="2" id="KW-1185">Reference proteome</keyword>
<proteinExistence type="predicted"/>
<dbReference type="NCBIfam" id="NF033521">
    <property type="entry name" value="lasso_leader_L3"/>
    <property type="match status" value="1"/>
</dbReference>
<dbReference type="Proteomes" id="UP001214441">
    <property type="component" value="Unassembled WGS sequence"/>
</dbReference>
<gene>
    <name evidence="1" type="ORF">NMN56_001080</name>
</gene>
<name>A0ABT6ZND9_9ACTN</name>
<evidence type="ECO:0000313" key="1">
    <source>
        <dbReference type="EMBL" id="MDJ1130566.1"/>
    </source>
</evidence>
<accession>A0ABT6ZND9</accession>